<evidence type="ECO:0000256" key="3">
    <source>
        <dbReference type="ARBA" id="ARBA00008994"/>
    </source>
</evidence>
<dbReference type="NCBIfam" id="NF003676">
    <property type="entry name" value="PRK05303.1"/>
    <property type="match status" value="1"/>
</dbReference>
<organism evidence="7 8">
    <name type="scientific">Litorivicinus lipolyticus</name>
    <dbReference type="NCBI Taxonomy" id="418701"/>
    <lineage>
        <taxon>Bacteria</taxon>
        <taxon>Pseudomonadati</taxon>
        <taxon>Pseudomonadota</taxon>
        <taxon>Gammaproteobacteria</taxon>
        <taxon>Oceanospirillales</taxon>
        <taxon>Litorivicinaceae</taxon>
        <taxon>Litorivicinus</taxon>
    </lineage>
</organism>
<comment type="function">
    <text evidence="1 6">Assembles around the rod to form the L-ring and probably protects the motor/basal body from shearing forces during rotation.</text>
</comment>
<evidence type="ECO:0000256" key="5">
    <source>
        <dbReference type="ARBA" id="ARBA00023143"/>
    </source>
</evidence>
<keyword evidence="5 6" id="KW-0975">Bacterial flagellum</keyword>
<dbReference type="Proteomes" id="UP000388235">
    <property type="component" value="Chromosome"/>
</dbReference>
<dbReference type="HAMAP" id="MF_00416">
    <property type="entry name" value="FlgI"/>
    <property type="match status" value="1"/>
</dbReference>
<dbReference type="GO" id="GO:0030288">
    <property type="term" value="C:outer membrane-bounded periplasmic space"/>
    <property type="evidence" value="ECO:0007669"/>
    <property type="project" value="InterPro"/>
</dbReference>
<evidence type="ECO:0000313" key="8">
    <source>
        <dbReference type="Proteomes" id="UP000388235"/>
    </source>
</evidence>
<name>A0A5Q2QDW4_9GAMM</name>
<dbReference type="GO" id="GO:0071973">
    <property type="term" value="P:bacterial-type flagellum-dependent cell motility"/>
    <property type="evidence" value="ECO:0007669"/>
    <property type="project" value="InterPro"/>
</dbReference>
<dbReference type="PRINTS" id="PR01010">
    <property type="entry name" value="FLGPRINGFLGI"/>
</dbReference>
<dbReference type="InterPro" id="IPR001782">
    <property type="entry name" value="Flag_FlgI"/>
</dbReference>
<evidence type="ECO:0000256" key="1">
    <source>
        <dbReference type="ARBA" id="ARBA00002591"/>
    </source>
</evidence>
<dbReference type="Pfam" id="PF02119">
    <property type="entry name" value="FlgI"/>
    <property type="match status" value="1"/>
</dbReference>
<dbReference type="AlphaFoldDB" id="A0A5Q2QDW4"/>
<comment type="subcellular location">
    <subcellularLocation>
        <location evidence="2 6">Bacterial flagellum basal body</location>
    </subcellularLocation>
</comment>
<keyword evidence="7" id="KW-0969">Cilium</keyword>
<protein>
    <recommendedName>
        <fullName evidence="6">Flagellar P-ring protein</fullName>
    </recommendedName>
    <alternativeName>
        <fullName evidence="6">Basal body P-ring protein</fullName>
    </alternativeName>
</protein>
<proteinExistence type="inferred from homology"/>
<evidence type="ECO:0000256" key="4">
    <source>
        <dbReference type="ARBA" id="ARBA00022729"/>
    </source>
</evidence>
<evidence type="ECO:0000256" key="2">
    <source>
        <dbReference type="ARBA" id="ARBA00004117"/>
    </source>
</evidence>
<dbReference type="PANTHER" id="PTHR30381:SF0">
    <property type="entry name" value="FLAGELLAR P-RING PROTEIN"/>
    <property type="match status" value="1"/>
</dbReference>
<comment type="similarity">
    <text evidence="3 6">Belongs to the FlgI family.</text>
</comment>
<keyword evidence="8" id="KW-1185">Reference proteome</keyword>
<dbReference type="RefSeq" id="WP_153713720.1">
    <property type="nucleotide sequence ID" value="NZ_CP045871.1"/>
</dbReference>
<dbReference type="EMBL" id="CP045871">
    <property type="protein sequence ID" value="QGG80216.1"/>
    <property type="molecule type" value="Genomic_DNA"/>
</dbReference>
<keyword evidence="7" id="KW-0966">Cell projection</keyword>
<reference evidence="7 8" key="1">
    <citation type="submission" date="2019-11" db="EMBL/GenBank/DDBJ databases">
        <authorList>
            <person name="Khan S.A."/>
            <person name="Jeon C.O."/>
            <person name="Chun B.H."/>
        </authorList>
    </citation>
    <scope>NUCLEOTIDE SEQUENCE [LARGE SCALE GENOMIC DNA]</scope>
    <source>
        <strain evidence="7 8">IMCC 1097</strain>
    </source>
</reference>
<evidence type="ECO:0000313" key="7">
    <source>
        <dbReference type="EMBL" id="QGG80216.1"/>
    </source>
</evidence>
<evidence type="ECO:0000256" key="6">
    <source>
        <dbReference type="HAMAP-Rule" id="MF_00416"/>
    </source>
</evidence>
<gene>
    <name evidence="6 7" type="primary">flgI</name>
    <name evidence="7" type="ORF">GH975_06350</name>
</gene>
<keyword evidence="4" id="KW-0732">Signal</keyword>
<accession>A0A5Q2QDW4</accession>
<dbReference type="GO" id="GO:0005198">
    <property type="term" value="F:structural molecule activity"/>
    <property type="evidence" value="ECO:0007669"/>
    <property type="project" value="InterPro"/>
</dbReference>
<dbReference type="OrthoDB" id="9786431at2"/>
<dbReference type="KEGG" id="llp:GH975_06350"/>
<dbReference type="GO" id="GO:0009428">
    <property type="term" value="C:bacterial-type flagellum basal body, distal rod, P ring"/>
    <property type="evidence" value="ECO:0007669"/>
    <property type="project" value="InterPro"/>
</dbReference>
<dbReference type="PANTHER" id="PTHR30381">
    <property type="entry name" value="FLAGELLAR P-RING PERIPLASMIC PROTEIN FLGI"/>
    <property type="match status" value="1"/>
</dbReference>
<keyword evidence="7" id="KW-0282">Flagellum</keyword>
<comment type="subunit">
    <text evidence="6">The basal body constitutes a major portion of the flagellar organelle and consists of four rings (L,P,S, and M) mounted on a central rod.</text>
</comment>
<sequence length="363" mass="37589">MKRLLIAVLSLSVLTADAGQRLKDLVKIQGVRSNPILGYGLVVGLTGTGDNSALTDQTYRNLARELGITLAANARPGTDNVAVVTVHADLPPFAKPGQNLDVTVSSMGNAASLRGGTLLMTPLKGADGNIYAVAQGNMIVGGFGASGEDGSSIQVNIPSVGRIPNGAIIERAVPNGFSQGDEIIMNLHEADFTTAQRVANAINDLLGGGVAAPMDAISIRVTAPRDPSQRVEFLSLLENVEVEPDAFRSRVVVNSRTGTIVIGENVRLRPTAITHGSMVVTVTEDPAVSQPGAFADGGTTEVVPQSTVDIEQTGGRMFLFGPAVTLRDLVAAVNKVGATPSDLMGILEALKQAGALEAELVVL</sequence>